<proteinExistence type="predicted"/>
<dbReference type="AlphaFoldDB" id="A0A1D2MFU6"/>
<dbReference type="OrthoDB" id="19657at2759"/>
<feature type="non-terminal residue" evidence="2">
    <location>
        <position position="233"/>
    </location>
</feature>
<dbReference type="GO" id="GO:0017171">
    <property type="term" value="F:serine hydrolase activity"/>
    <property type="evidence" value="ECO:0007669"/>
    <property type="project" value="TreeGrafter"/>
</dbReference>
<evidence type="ECO:0000313" key="2">
    <source>
        <dbReference type="EMBL" id="ODM91876.1"/>
    </source>
</evidence>
<dbReference type="OMA" id="YTIICID"/>
<dbReference type="PANTHER" id="PTHR46331:SF2">
    <property type="entry name" value="VALACYCLOVIR HYDROLASE"/>
    <property type="match status" value="1"/>
</dbReference>
<feature type="domain" description="AB hydrolase-1" evidence="1">
    <location>
        <begin position="4"/>
        <end position="100"/>
    </location>
</feature>
<comment type="caution">
    <text evidence="2">The sequence shown here is derived from an EMBL/GenBank/DDBJ whole genome shotgun (WGS) entry which is preliminary data.</text>
</comment>
<reference evidence="2 3" key="1">
    <citation type="journal article" date="2016" name="Genome Biol. Evol.">
        <title>Gene Family Evolution Reflects Adaptation to Soil Environmental Stressors in the Genome of the Collembolan Orchesella cincta.</title>
        <authorList>
            <person name="Faddeeva-Vakhrusheva A."/>
            <person name="Derks M.F."/>
            <person name="Anvar S.Y."/>
            <person name="Agamennone V."/>
            <person name="Suring W."/>
            <person name="Smit S."/>
            <person name="van Straalen N.M."/>
            <person name="Roelofs D."/>
        </authorList>
    </citation>
    <scope>NUCLEOTIDE SEQUENCE [LARGE SCALE GENOMIC DNA]</scope>
    <source>
        <tissue evidence="2">Mixed pool</tissue>
    </source>
</reference>
<dbReference type="Gene3D" id="3.40.50.1820">
    <property type="entry name" value="alpha/beta hydrolase"/>
    <property type="match status" value="1"/>
</dbReference>
<evidence type="ECO:0000259" key="1">
    <source>
        <dbReference type="Pfam" id="PF00561"/>
    </source>
</evidence>
<dbReference type="InterPro" id="IPR029058">
    <property type="entry name" value="AB_hydrolase_fold"/>
</dbReference>
<keyword evidence="3" id="KW-1185">Reference proteome</keyword>
<dbReference type="PANTHER" id="PTHR46331">
    <property type="entry name" value="VALACYCLOVIR HYDROLASE"/>
    <property type="match status" value="1"/>
</dbReference>
<evidence type="ECO:0000313" key="3">
    <source>
        <dbReference type="Proteomes" id="UP000094527"/>
    </source>
</evidence>
<dbReference type="Pfam" id="PF00561">
    <property type="entry name" value="Abhydrolase_1"/>
    <property type="match status" value="1"/>
</dbReference>
<dbReference type="PRINTS" id="PR00111">
    <property type="entry name" value="ABHYDROLASE"/>
</dbReference>
<gene>
    <name evidence="2" type="ORF">Ocin01_14807</name>
</gene>
<accession>A0A1D2MFU6</accession>
<dbReference type="SUPFAM" id="SSF53474">
    <property type="entry name" value="alpha/beta-Hydrolases"/>
    <property type="match status" value="1"/>
</dbReference>
<dbReference type="Proteomes" id="UP000094527">
    <property type="component" value="Unassembled WGS sequence"/>
</dbReference>
<sequence>MDIKPILSALDKEKFRWIGWDPPGYGKSRPPKRQIFPRGYSCMYELDAKYATELMKKLGIEHYSIAAWSSGGVTGMTMANRHPEQVSSMITWASYGFLGQETNKRLKSFSKLGSYALPDARRIELIEVYGEKLLHEMYSDALTEIMGMSESNVFREGGSFEDVIKNVKCPVLVIHGDKDTFIPISNAHHLNSTFQNSRLHVVKNGTHNLHLKQTHEFVKCIEGFLTAVYTQIN</sequence>
<dbReference type="STRING" id="48709.A0A1D2MFU6"/>
<name>A0A1D2MFU6_ORCCI</name>
<organism evidence="2 3">
    <name type="scientific">Orchesella cincta</name>
    <name type="common">Springtail</name>
    <name type="synonym">Podura cincta</name>
    <dbReference type="NCBI Taxonomy" id="48709"/>
    <lineage>
        <taxon>Eukaryota</taxon>
        <taxon>Metazoa</taxon>
        <taxon>Ecdysozoa</taxon>
        <taxon>Arthropoda</taxon>
        <taxon>Hexapoda</taxon>
        <taxon>Collembola</taxon>
        <taxon>Entomobryomorpha</taxon>
        <taxon>Entomobryoidea</taxon>
        <taxon>Orchesellidae</taxon>
        <taxon>Orchesellinae</taxon>
        <taxon>Orchesella</taxon>
    </lineage>
</organism>
<dbReference type="EMBL" id="LJIJ01001389">
    <property type="protein sequence ID" value="ODM91876.1"/>
    <property type="molecule type" value="Genomic_DNA"/>
</dbReference>
<protein>
    <submittedName>
        <fullName evidence="2">Valacyclovir hydrolase</fullName>
    </submittedName>
</protein>
<keyword evidence="2" id="KW-0378">Hydrolase</keyword>
<dbReference type="InterPro" id="IPR000073">
    <property type="entry name" value="AB_hydrolase_1"/>
</dbReference>